<dbReference type="InterPro" id="IPR003820">
    <property type="entry name" value="KdpC"/>
</dbReference>
<dbReference type="HAMAP" id="MF_00276">
    <property type="entry name" value="KdpC"/>
    <property type="match status" value="1"/>
</dbReference>
<evidence type="ECO:0000256" key="5">
    <source>
        <dbReference type="ARBA" id="ARBA00022741"/>
    </source>
</evidence>
<keyword evidence="6 11" id="KW-0067">ATP-binding</keyword>
<feature type="compositionally biased region" description="Polar residues" evidence="12">
    <location>
        <begin position="78"/>
        <end position="90"/>
    </location>
</feature>
<reference evidence="13 14" key="1">
    <citation type="submission" date="2018-10" db="EMBL/GenBank/DDBJ databases">
        <authorList>
            <person name="Chen W.-M."/>
        </authorList>
    </citation>
    <scope>NUCLEOTIDE SEQUENCE [LARGE SCALE GENOMIC DNA]</scope>
    <source>
        <strain evidence="13 14">THS-13</strain>
    </source>
</reference>
<dbReference type="PANTHER" id="PTHR30042:SF2">
    <property type="entry name" value="POTASSIUM-TRANSPORTING ATPASE KDPC SUBUNIT"/>
    <property type="match status" value="1"/>
</dbReference>
<comment type="subcellular location">
    <subcellularLocation>
        <location evidence="11">Cell membrane</location>
        <topology evidence="11">Single-pass membrane protein</topology>
    </subcellularLocation>
</comment>
<keyword evidence="5 11" id="KW-0547">Nucleotide-binding</keyword>
<keyword evidence="1 11" id="KW-0813">Transport</keyword>
<keyword evidence="7 11" id="KW-0630">Potassium</keyword>
<keyword evidence="13" id="KW-0378">Hydrolase</keyword>
<name>A0A3N0V7X1_9GAMM</name>
<comment type="similarity">
    <text evidence="11">Belongs to the KdpC family.</text>
</comment>
<evidence type="ECO:0000256" key="10">
    <source>
        <dbReference type="ARBA" id="ARBA00023136"/>
    </source>
</evidence>
<keyword evidence="8 11" id="KW-1133">Transmembrane helix</keyword>
<dbReference type="RefSeq" id="WP_123212407.1">
    <property type="nucleotide sequence ID" value="NZ_RJVO01000006.1"/>
</dbReference>
<evidence type="ECO:0000313" key="13">
    <source>
        <dbReference type="EMBL" id="ROH88785.1"/>
    </source>
</evidence>
<evidence type="ECO:0000256" key="3">
    <source>
        <dbReference type="ARBA" id="ARBA00022538"/>
    </source>
</evidence>
<keyword evidence="2 11" id="KW-1003">Cell membrane</keyword>
<evidence type="ECO:0000256" key="11">
    <source>
        <dbReference type="HAMAP-Rule" id="MF_00276"/>
    </source>
</evidence>
<dbReference type="Proteomes" id="UP000282106">
    <property type="component" value="Unassembled WGS sequence"/>
</dbReference>
<keyword evidence="4 11" id="KW-0812">Transmembrane</keyword>
<evidence type="ECO:0000256" key="6">
    <source>
        <dbReference type="ARBA" id="ARBA00022840"/>
    </source>
</evidence>
<dbReference type="NCBIfam" id="TIGR00681">
    <property type="entry name" value="kdpC"/>
    <property type="match status" value="1"/>
</dbReference>
<dbReference type="AlphaFoldDB" id="A0A3N0V7X1"/>
<keyword evidence="14" id="KW-1185">Reference proteome</keyword>
<dbReference type="NCBIfam" id="NF001454">
    <property type="entry name" value="PRK00315.1"/>
    <property type="match status" value="1"/>
</dbReference>
<comment type="caution">
    <text evidence="13">The sequence shown here is derived from an EMBL/GenBank/DDBJ whole genome shotgun (WGS) entry which is preliminary data.</text>
</comment>
<dbReference type="PIRSF" id="PIRSF001296">
    <property type="entry name" value="K_ATPase_KdpC"/>
    <property type="match status" value="1"/>
</dbReference>
<evidence type="ECO:0000256" key="9">
    <source>
        <dbReference type="ARBA" id="ARBA00023065"/>
    </source>
</evidence>
<comment type="subunit">
    <text evidence="11">The system is composed of three essential subunits: KdpA, KdpB and KdpC.</text>
</comment>
<protein>
    <recommendedName>
        <fullName evidence="11">Potassium-transporting ATPase KdpC subunit</fullName>
    </recommendedName>
    <alternativeName>
        <fullName evidence="11">ATP phosphohydrolase [potassium-transporting] C chain</fullName>
    </alternativeName>
    <alternativeName>
        <fullName evidence="11">Potassium-binding and translocating subunit C</fullName>
    </alternativeName>
    <alternativeName>
        <fullName evidence="11">Potassium-translocating ATPase C chain</fullName>
    </alternativeName>
</protein>
<evidence type="ECO:0000256" key="8">
    <source>
        <dbReference type="ARBA" id="ARBA00022989"/>
    </source>
</evidence>
<proteinExistence type="inferred from homology"/>
<dbReference type="EMBL" id="RJVO01000006">
    <property type="protein sequence ID" value="ROH88785.1"/>
    <property type="molecule type" value="Genomic_DNA"/>
</dbReference>
<evidence type="ECO:0000256" key="4">
    <source>
        <dbReference type="ARBA" id="ARBA00022692"/>
    </source>
</evidence>
<comment type="function">
    <text evidence="11">Part of the high-affinity ATP-driven potassium transport (or Kdp) system, which catalyzes the hydrolysis of ATP coupled with the electrogenic transport of potassium into the cytoplasm. This subunit acts as a catalytic chaperone that increases the ATP-binding affinity of the ATP-hydrolyzing subunit KdpB by the formation of a transient KdpB/KdpC/ATP ternary complex.</text>
</comment>
<evidence type="ECO:0000256" key="2">
    <source>
        <dbReference type="ARBA" id="ARBA00022475"/>
    </source>
</evidence>
<sequence>MREHLRPAISLLVLFSLLCGLAYPLAVTGLAQLIFPSQAAGSLASHDGRVIGSWLIGQNFSQPGYFHGRPSAAGAQGNDASASSGSNLGPTSKALQERIAATVAALKAENPGAAIPADLVYASGSGLDPQISPAAARFQVPRIAAARGLDAAKLDQLIDRQTEPRLLGLWGEPTVHVLVLNLALDALAQEP</sequence>
<keyword evidence="10 11" id="KW-0472">Membrane</keyword>
<dbReference type="GO" id="GO:0005886">
    <property type="term" value="C:plasma membrane"/>
    <property type="evidence" value="ECO:0007669"/>
    <property type="project" value="UniProtKB-SubCell"/>
</dbReference>
<evidence type="ECO:0000256" key="7">
    <source>
        <dbReference type="ARBA" id="ARBA00022958"/>
    </source>
</evidence>
<accession>A0A3N0V7X1</accession>
<dbReference type="GO" id="GO:0005524">
    <property type="term" value="F:ATP binding"/>
    <property type="evidence" value="ECO:0007669"/>
    <property type="project" value="UniProtKB-UniRule"/>
</dbReference>
<dbReference type="GO" id="GO:0016787">
    <property type="term" value="F:hydrolase activity"/>
    <property type="evidence" value="ECO:0007669"/>
    <property type="project" value="UniProtKB-KW"/>
</dbReference>
<evidence type="ECO:0000256" key="12">
    <source>
        <dbReference type="SAM" id="MobiDB-lite"/>
    </source>
</evidence>
<dbReference type="InParanoid" id="A0A3N0V7X1"/>
<dbReference type="FunCoup" id="A0A3N0V7X1">
    <property type="interactions" value="143"/>
</dbReference>
<organism evidence="13 14">
    <name type="scientific">Stagnimonas aquatica</name>
    <dbReference type="NCBI Taxonomy" id="2689987"/>
    <lineage>
        <taxon>Bacteria</taxon>
        <taxon>Pseudomonadati</taxon>
        <taxon>Pseudomonadota</taxon>
        <taxon>Gammaproteobacteria</taxon>
        <taxon>Nevskiales</taxon>
        <taxon>Nevskiaceae</taxon>
        <taxon>Stagnimonas</taxon>
    </lineage>
</organism>
<keyword evidence="3 11" id="KW-0633">Potassium transport</keyword>
<dbReference type="PANTHER" id="PTHR30042">
    <property type="entry name" value="POTASSIUM-TRANSPORTING ATPASE C CHAIN"/>
    <property type="match status" value="1"/>
</dbReference>
<evidence type="ECO:0000313" key="14">
    <source>
        <dbReference type="Proteomes" id="UP000282106"/>
    </source>
</evidence>
<dbReference type="GO" id="GO:0008556">
    <property type="term" value="F:P-type potassium transmembrane transporter activity"/>
    <property type="evidence" value="ECO:0007669"/>
    <property type="project" value="InterPro"/>
</dbReference>
<evidence type="ECO:0000256" key="1">
    <source>
        <dbReference type="ARBA" id="ARBA00022448"/>
    </source>
</evidence>
<keyword evidence="9 11" id="KW-0406">Ion transport</keyword>
<dbReference type="Pfam" id="PF02669">
    <property type="entry name" value="KdpC"/>
    <property type="match status" value="1"/>
</dbReference>
<gene>
    <name evidence="11 13" type="primary">kdpC</name>
    <name evidence="13" type="ORF">ED208_13305</name>
</gene>
<feature type="region of interest" description="Disordered" evidence="12">
    <location>
        <begin position="67"/>
        <end position="90"/>
    </location>
</feature>